<evidence type="ECO:0000256" key="12">
    <source>
        <dbReference type="ARBA" id="ARBA00023303"/>
    </source>
</evidence>
<accession>A0A6L2J802</accession>
<feature type="transmembrane region" description="Helical" evidence="14">
    <location>
        <begin position="152"/>
        <end position="171"/>
    </location>
</feature>
<dbReference type="GO" id="GO:0034702">
    <property type="term" value="C:monoatomic ion channel complex"/>
    <property type="evidence" value="ECO:0007669"/>
    <property type="project" value="UniProtKB-KW"/>
</dbReference>
<dbReference type="InterPro" id="IPR045319">
    <property type="entry name" value="KAT/AKT"/>
</dbReference>
<feature type="repeat" description="ANK" evidence="13">
    <location>
        <begin position="554"/>
        <end position="586"/>
    </location>
</feature>
<evidence type="ECO:0000256" key="6">
    <source>
        <dbReference type="ARBA" id="ARBA00022826"/>
    </source>
</evidence>
<evidence type="ECO:0000256" key="1">
    <source>
        <dbReference type="ARBA" id="ARBA00004141"/>
    </source>
</evidence>
<dbReference type="GO" id="GO:0005249">
    <property type="term" value="F:voltage-gated potassium channel activity"/>
    <property type="evidence" value="ECO:0007669"/>
    <property type="project" value="UniProtKB-UniRule"/>
</dbReference>
<dbReference type="PROSITE" id="PS51490">
    <property type="entry name" value="KHA"/>
    <property type="match status" value="1"/>
</dbReference>
<dbReference type="Gene3D" id="2.60.120.10">
    <property type="entry name" value="Jelly Rolls"/>
    <property type="match status" value="1"/>
</dbReference>
<dbReference type="SUPFAM" id="SSF51206">
    <property type="entry name" value="cAMP-binding domain-like"/>
    <property type="match status" value="1"/>
</dbReference>
<dbReference type="Pfam" id="PF11834">
    <property type="entry name" value="KHA"/>
    <property type="match status" value="1"/>
</dbReference>
<comment type="domain">
    <text evidence="14">The segment S4 is probably the voltage-sensor and is characterized by a series of positively charged amino acids. The pore-forming region H5 is enclosed by the transmembrane segments S5 and S6 in the Shaker-type (1P/6TM) and contains the GYGD signature motif which seems to be involved in potassium selectivity.</text>
</comment>
<feature type="transmembrane region" description="Helical" evidence="14">
    <location>
        <begin position="273"/>
        <end position="291"/>
    </location>
</feature>
<evidence type="ECO:0000256" key="8">
    <source>
        <dbReference type="ARBA" id="ARBA00022958"/>
    </source>
</evidence>
<feature type="domain" description="KHA" evidence="17">
    <location>
        <begin position="741"/>
        <end position="830"/>
    </location>
</feature>
<keyword evidence="9 14" id="KW-1133">Transmembrane helix</keyword>
<feature type="compositionally biased region" description="Polar residues" evidence="15">
    <location>
        <begin position="1"/>
        <end position="14"/>
    </location>
</feature>
<dbReference type="InterPro" id="IPR021789">
    <property type="entry name" value="KHA_dom"/>
</dbReference>
<evidence type="ECO:0000256" key="10">
    <source>
        <dbReference type="ARBA" id="ARBA00023065"/>
    </source>
</evidence>
<dbReference type="SUPFAM" id="SSF81324">
    <property type="entry name" value="Voltage-gated potassium channels"/>
    <property type="match status" value="1"/>
</dbReference>
<proteinExistence type="inferred from homology"/>
<evidence type="ECO:0000256" key="14">
    <source>
        <dbReference type="RuleBase" id="RU369015"/>
    </source>
</evidence>
<keyword evidence="12 14" id="KW-0407">Ion channel</keyword>
<keyword evidence="13" id="KW-0040">ANK repeat</keyword>
<evidence type="ECO:0000256" key="5">
    <source>
        <dbReference type="ARBA" id="ARBA00022692"/>
    </source>
</evidence>
<evidence type="ECO:0000256" key="2">
    <source>
        <dbReference type="ARBA" id="ARBA00007929"/>
    </source>
</evidence>
<keyword evidence="4 14" id="KW-0633">Potassium transport</keyword>
<evidence type="ECO:0000256" key="9">
    <source>
        <dbReference type="ARBA" id="ARBA00022989"/>
    </source>
</evidence>
<evidence type="ECO:0000313" key="18">
    <source>
        <dbReference type="EMBL" id="GEU31804.1"/>
    </source>
</evidence>
<dbReference type="PROSITE" id="PS50297">
    <property type="entry name" value="ANK_REP_REGION"/>
    <property type="match status" value="2"/>
</dbReference>
<comment type="similarity">
    <text evidence="2 14">Belongs to the potassium channel family. Plant (TC 1.A.1.4) subfamily.</text>
</comment>
<reference evidence="18" key="1">
    <citation type="journal article" date="2019" name="Sci. Rep.">
        <title>Draft genome of Tanacetum cinerariifolium, the natural source of mosquito coil.</title>
        <authorList>
            <person name="Yamashiro T."/>
            <person name="Shiraishi A."/>
            <person name="Satake H."/>
            <person name="Nakayama K."/>
        </authorList>
    </citation>
    <scope>NUCLEOTIDE SEQUENCE</scope>
</reference>
<comment type="caution">
    <text evidence="18">The sequence shown here is derived from an EMBL/GenBank/DDBJ whole genome shotgun (WGS) entry which is preliminary data.</text>
</comment>
<dbReference type="Pfam" id="PF12796">
    <property type="entry name" value="Ank_2"/>
    <property type="match status" value="2"/>
</dbReference>
<dbReference type="InterPro" id="IPR036770">
    <property type="entry name" value="Ankyrin_rpt-contain_sf"/>
</dbReference>
<comment type="function">
    <text evidence="14">Potassium channel.</text>
</comment>
<dbReference type="CDD" id="cd00038">
    <property type="entry name" value="CAP_ED"/>
    <property type="match status" value="1"/>
</dbReference>
<gene>
    <name evidence="18" type="ORF">Tci_003782</name>
</gene>
<comment type="subunit">
    <text evidence="14">The potassium channel is composed of a homo- or heterotetrameric complex of pore-forming subunits.</text>
</comment>
<feature type="region of interest" description="Disordered" evidence="15">
    <location>
        <begin position="1"/>
        <end position="36"/>
    </location>
</feature>
<dbReference type="InterPro" id="IPR018490">
    <property type="entry name" value="cNMP-bd_dom_sf"/>
</dbReference>
<feature type="repeat" description="ANK" evidence="13">
    <location>
        <begin position="651"/>
        <end position="679"/>
    </location>
</feature>
<dbReference type="InterPro" id="IPR014710">
    <property type="entry name" value="RmlC-like_jellyroll"/>
</dbReference>
<dbReference type="PANTHER" id="PTHR45743">
    <property type="entry name" value="POTASSIUM CHANNEL AKT1"/>
    <property type="match status" value="1"/>
</dbReference>
<dbReference type="Gene3D" id="1.25.40.20">
    <property type="entry name" value="Ankyrin repeat-containing domain"/>
    <property type="match status" value="1"/>
</dbReference>
<sequence length="1059" mass="120921">MFPVSYNNSHLSASSDEKMKDMFRESRKEREEKGELEEHINLRSLSKVIIPPLGASSNYTQSNVNTSSALIISPMDSKYRYWQTFMVLMVAYSAWTYPFEVAFLKSSPRRHKQLYIADSIVDIFFGADIILTFFVAYVDPITHLLVRDPRSIATRHSMGLPYTVLGLLRFWRLRRVKQFFTRLEKDIRFNYFWIRCARLLCVTLFLVHCAGCLYYLLAVLYPRDGRTWIDSMNPNFRDADLYILYISAIYWSITTMTTVGYGDLHAENAAEMVFIIFYMLFNLGLTAYIIGNMTNLVVEGTRRTMEFRNSIEAASSFVGRNRLPTRLKEQILAYMCLRFKAENLNQQQLIEQLPKTICKSIRQHLFLPTVEKAYLFQGVSREILLLLVADMKAEFIPPREDVIIQNEAPDDVYIIVSGEVEIIECYPPEKEQVLGVLHSVDMFGEVGALCCRPQSYTYRTRSLCQLLRFKTTALIEAMQTKQPDNVSILKNFLQHNKKLKDLNLGDLLLDGDEEGVDGDPNMSMNLLTVAGTGNAAFLEELLKARLDPDISDSNGRTPLHIATSKGHEECVLVLLKHACNIYLKDNDGNTALWDAIASNHHSIFRILFHWASISDPFTAGELLCTAAKRNDLDVMKGLMKHGLLVDSKDHHGSTAIQIAVSENNIEMVKLLVMNGADVNDHIIKNKIPAENLIDIVAKREVGHRIMMPVQELVAQKNSHGGRREEAEKGSLGNSQAHFDGRVSIYRGLPIVRRKICSTEAGKLIKLPSSLMELKIIAGEKFGFDTTNAVITNEDGAEIDSIELTVVVQKLHLPVGEKWFDEYMDESTRLWEVCHILKTGVSNMESYYTTGFNITTSLENQPLIHHRLSHHVLRAIIVYQRVRVGLEEENRSLIETRIQPLVMMFDKNFSMETRFNGFNGFRRVLYAFKNTNSLLLMISLSGLVYSSSETTISNSCNDDIISYNEEQMVSAIRLYERMENEVRTMGILLNEFQNTIHATDELITKLKGTEIDGFTKWVKKIKSYFEVLKCGAENVVMQLDDFFDEIVESRKKLLDLCTHS</sequence>
<dbReference type="PROSITE" id="PS50042">
    <property type="entry name" value="CNMP_BINDING_3"/>
    <property type="match status" value="1"/>
</dbReference>
<comment type="subcellular location">
    <subcellularLocation>
        <location evidence="1 14">Membrane</location>
        <topology evidence="1 14">Multi-pass membrane protein</topology>
    </subcellularLocation>
</comment>
<evidence type="ECO:0000256" key="13">
    <source>
        <dbReference type="PROSITE-ProRule" id="PRU00023"/>
    </source>
</evidence>
<feature type="domain" description="Cyclic nucleotide-binding" evidence="16">
    <location>
        <begin position="375"/>
        <end position="495"/>
    </location>
</feature>
<keyword evidence="5 14" id="KW-0812">Transmembrane</keyword>
<evidence type="ECO:0000259" key="17">
    <source>
        <dbReference type="PROSITE" id="PS51490"/>
    </source>
</evidence>
<protein>
    <recommendedName>
        <fullName evidence="14">Potassium channel</fullName>
    </recommendedName>
</protein>
<evidence type="ECO:0000259" key="16">
    <source>
        <dbReference type="PROSITE" id="PS50042"/>
    </source>
</evidence>
<feature type="transmembrane region" description="Helical" evidence="14">
    <location>
        <begin position="115"/>
        <end position="137"/>
    </location>
</feature>
<dbReference type="SMART" id="SM00248">
    <property type="entry name" value="ANK"/>
    <property type="match status" value="6"/>
</dbReference>
<feature type="transmembrane region" description="Helical" evidence="14">
    <location>
        <begin position="241"/>
        <end position="261"/>
    </location>
</feature>
<feature type="transmembrane region" description="Helical" evidence="14">
    <location>
        <begin position="192"/>
        <end position="221"/>
    </location>
</feature>
<dbReference type="EMBL" id="BKCJ010000287">
    <property type="protein sequence ID" value="GEU31804.1"/>
    <property type="molecule type" value="Genomic_DNA"/>
</dbReference>
<keyword evidence="11 14" id="KW-0472">Membrane</keyword>
<dbReference type="FunFam" id="2.60.120.10:FF:000074">
    <property type="entry name" value="Potassium channel KAT2"/>
    <property type="match status" value="1"/>
</dbReference>
<evidence type="ECO:0000256" key="3">
    <source>
        <dbReference type="ARBA" id="ARBA00022448"/>
    </source>
</evidence>
<comment type="domain">
    <text evidence="14">The KHA domain (rich in hydrophobic and acidic residues) present in the C-terminal part is likely to be important for tetramerization.</text>
</comment>
<dbReference type="PROSITE" id="PS50088">
    <property type="entry name" value="ANK_REPEAT"/>
    <property type="match status" value="2"/>
</dbReference>
<dbReference type="AlphaFoldDB" id="A0A6L2J802"/>
<evidence type="ECO:0000256" key="11">
    <source>
        <dbReference type="ARBA" id="ARBA00023136"/>
    </source>
</evidence>
<dbReference type="Gene3D" id="1.10.287.70">
    <property type="match status" value="1"/>
</dbReference>
<dbReference type="PANTHER" id="PTHR45743:SF21">
    <property type="entry name" value="POTASSIUM CHANNEL AKT2_3"/>
    <property type="match status" value="1"/>
</dbReference>
<keyword evidence="7 14" id="KW-0851">Voltage-gated channel</keyword>
<dbReference type="InterPro" id="IPR005821">
    <property type="entry name" value="Ion_trans_dom"/>
</dbReference>
<keyword evidence="3 14" id="KW-0813">Transport</keyword>
<keyword evidence="6 14" id="KW-0631">Potassium channel</keyword>
<feature type="compositionally biased region" description="Basic and acidic residues" evidence="15">
    <location>
        <begin position="15"/>
        <end position="36"/>
    </location>
</feature>
<name>A0A6L2J802_TANCI</name>
<keyword evidence="8 14" id="KW-0630">Potassium</keyword>
<dbReference type="Pfam" id="PF00027">
    <property type="entry name" value="cNMP_binding"/>
    <property type="match status" value="1"/>
</dbReference>
<organism evidence="18">
    <name type="scientific">Tanacetum cinerariifolium</name>
    <name type="common">Dalmatian daisy</name>
    <name type="synonym">Chrysanthemum cinerariifolium</name>
    <dbReference type="NCBI Taxonomy" id="118510"/>
    <lineage>
        <taxon>Eukaryota</taxon>
        <taxon>Viridiplantae</taxon>
        <taxon>Streptophyta</taxon>
        <taxon>Embryophyta</taxon>
        <taxon>Tracheophyta</taxon>
        <taxon>Spermatophyta</taxon>
        <taxon>Magnoliopsida</taxon>
        <taxon>eudicotyledons</taxon>
        <taxon>Gunneridae</taxon>
        <taxon>Pentapetalae</taxon>
        <taxon>asterids</taxon>
        <taxon>campanulids</taxon>
        <taxon>Asterales</taxon>
        <taxon>Asteraceae</taxon>
        <taxon>Asteroideae</taxon>
        <taxon>Anthemideae</taxon>
        <taxon>Anthemidinae</taxon>
        <taxon>Tanacetum</taxon>
    </lineage>
</organism>
<dbReference type="InterPro" id="IPR002110">
    <property type="entry name" value="Ankyrin_rpt"/>
</dbReference>
<evidence type="ECO:0000256" key="7">
    <source>
        <dbReference type="ARBA" id="ARBA00022882"/>
    </source>
</evidence>
<evidence type="ECO:0000256" key="4">
    <source>
        <dbReference type="ARBA" id="ARBA00022538"/>
    </source>
</evidence>
<dbReference type="SMART" id="SM00100">
    <property type="entry name" value="cNMP"/>
    <property type="match status" value="1"/>
</dbReference>
<dbReference type="Pfam" id="PF00520">
    <property type="entry name" value="Ion_trans"/>
    <property type="match status" value="1"/>
</dbReference>
<dbReference type="InterPro" id="IPR000595">
    <property type="entry name" value="cNMP-bd_dom"/>
</dbReference>
<dbReference type="SUPFAM" id="SSF48403">
    <property type="entry name" value="Ankyrin repeat"/>
    <property type="match status" value="1"/>
</dbReference>
<evidence type="ECO:0000256" key="15">
    <source>
        <dbReference type="SAM" id="MobiDB-lite"/>
    </source>
</evidence>
<feature type="transmembrane region" description="Helical" evidence="14">
    <location>
        <begin position="81"/>
        <end position="103"/>
    </location>
</feature>
<dbReference type="PRINTS" id="PR01415">
    <property type="entry name" value="ANKYRIN"/>
</dbReference>
<keyword evidence="10 14" id="KW-0406">Ion transport</keyword>